<dbReference type="AlphaFoldDB" id="A0A0K9Q3T6"/>
<dbReference type="InterPro" id="IPR003245">
    <property type="entry name" value="Phytocyanin_dom"/>
</dbReference>
<dbReference type="Gene3D" id="2.60.40.420">
    <property type="entry name" value="Cupredoxins - blue copper proteins"/>
    <property type="match status" value="1"/>
</dbReference>
<protein>
    <recommendedName>
        <fullName evidence="3">Phytocyanin domain-containing protein</fullName>
    </recommendedName>
</protein>
<dbReference type="STRING" id="29655.A0A0K9Q3T6"/>
<organism evidence="4 5">
    <name type="scientific">Zostera marina</name>
    <name type="common">Eelgrass</name>
    <dbReference type="NCBI Taxonomy" id="29655"/>
    <lineage>
        <taxon>Eukaryota</taxon>
        <taxon>Viridiplantae</taxon>
        <taxon>Streptophyta</taxon>
        <taxon>Embryophyta</taxon>
        <taxon>Tracheophyta</taxon>
        <taxon>Spermatophyta</taxon>
        <taxon>Magnoliopsida</taxon>
        <taxon>Liliopsida</taxon>
        <taxon>Zosteraceae</taxon>
        <taxon>Zostera</taxon>
    </lineage>
</organism>
<dbReference type="OrthoDB" id="2011645at2759"/>
<keyword evidence="2" id="KW-0732">Signal</keyword>
<keyword evidence="5" id="KW-1185">Reference proteome</keyword>
<dbReference type="GO" id="GO:0009055">
    <property type="term" value="F:electron transfer activity"/>
    <property type="evidence" value="ECO:0007669"/>
    <property type="project" value="InterPro"/>
</dbReference>
<feature type="region of interest" description="Disordered" evidence="1">
    <location>
        <begin position="120"/>
        <end position="165"/>
    </location>
</feature>
<feature type="signal peptide" evidence="2">
    <location>
        <begin position="1"/>
        <end position="22"/>
    </location>
</feature>
<proteinExistence type="predicted"/>
<dbReference type="Proteomes" id="UP000036987">
    <property type="component" value="Unassembled WGS sequence"/>
</dbReference>
<name>A0A0K9Q3T6_ZOSMR</name>
<dbReference type="PROSITE" id="PS51485">
    <property type="entry name" value="PHYTOCYANIN"/>
    <property type="match status" value="1"/>
</dbReference>
<dbReference type="PANTHER" id="PTHR33021:SF350">
    <property type="entry name" value="UCLACYANIN-2"/>
    <property type="match status" value="1"/>
</dbReference>
<feature type="domain" description="Phytocyanin" evidence="3">
    <location>
        <begin position="23"/>
        <end position="119"/>
    </location>
</feature>
<dbReference type="OMA" id="MEITIFM"/>
<gene>
    <name evidence="4" type="ORF">ZOSMA_109G00340</name>
</gene>
<accession>A0A0K9Q3T6</accession>
<dbReference type="Pfam" id="PF02298">
    <property type="entry name" value="Cu_bind_like"/>
    <property type="match status" value="1"/>
</dbReference>
<reference evidence="5" key="1">
    <citation type="journal article" date="2016" name="Nature">
        <title>The genome of the seagrass Zostera marina reveals angiosperm adaptation to the sea.</title>
        <authorList>
            <person name="Olsen J.L."/>
            <person name="Rouze P."/>
            <person name="Verhelst B."/>
            <person name="Lin Y.-C."/>
            <person name="Bayer T."/>
            <person name="Collen J."/>
            <person name="Dattolo E."/>
            <person name="De Paoli E."/>
            <person name="Dittami S."/>
            <person name="Maumus F."/>
            <person name="Michel G."/>
            <person name="Kersting A."/>
            <person name="Lauritano C."/>
            <person name="Lohaus R."/>
            <person name="Toepel M."/>
            <person name="Tonon T."/>
            <person name="Vanneste K."/>
            <person name="Amirebrahimi M."/>
            <person name="Brakel J."/>
            <person name="Bostroem C."/>
            <person name="Chovatia M."/>
            <person name="Grimwood J."/>
            <person name="Jenkins J.W."/>
            <person name="Jueterbock A."/>
            <person name="Mraz A."/>
            <person name="Stam W.T."/>
            <person name="Tice H."/>
            <person name="Bornberg-Bauer E."/>
            <person name="Green P.J."/>
            <person name="Pearson G.A."/>
            <person name="Procaccini G."/>
            <person name="Duarte C.M."/>
            <person name="Schmutz J."/>
            <person name="Reusch T.B.H."/>
            <person name="Van de Peer Y."/>
        </authorList>
    </citation>
    <scope>NUCLEOTIDE SEQUENCE [LARGE SCALE GENOMIC DNA]</scope>
    <source>
        <strain evidence="5">cv. Finnish</strain>
    </source>
</reference>
<feature type="chain" id="PRO_5005528132" description="Phytocyanin domain-containing protein" evidence="2">
    <location>
        <begin position="23"/>
        <end position="187"/>
    </location>
</feature>
<dbReference type="GO" id="GO:0005886">
    <property type="term" value="C:plasma membrane"/>
    <property type="evidence" value="ECO:0000318"/>
    <property type="project" value="GO_Central"/>
</dbReference>
<sequence length="187" mass="19233">MEITIFMFFLAILAFVASPSMAVDYPISWTQGLDYSTWSTGKTINAGDTLTFTYNPSLHSVDELSSKSTYDNCNTAGAKSENSGNTKITLDKPNTTYYFACGFSGHCAAGMKLAVTTSDTNNNNPTSSPALSPDTNSGSTINAPPITSSTASSSPPPPTGSGEVSSSAAAVGVKAGFVVMLGLALVA</sequence>
<dbReference type="SUPFAM" id="SSF49503">
    <property type="entry name" value="Cupredoxins"/>
    <property type="match status" value="1"/>
</dbReference>
<dbReference type="InterPro" id="IPR008972">
    <property type="entry name" value="Cupredoxin"/>
</dbReference>
<dbReference type="PANTHER" id="PTHR33021">
    <property type="entry name" value="BLUE COPPER PROTEIN"/>
    <property type="match status" value="1"/>
</dbReference>
<dbReference type="InterPro" id="IPR039391">
    <property type="entry name" value="Phytocyanin-like"/>
</dbReference>
<evidence type="ECO:0000313" key="4">
    <source>
        <dbReference type="EMBL" id="KMZ75941.1"/>
    </source>
</evidence>
<dbReference type="CDD" id="cd04216">
    <property type="entry name" value="Phytocyanin"/>
    <property type="match status" value="1"/>
</dbReference>
<feature type="compositionally biased region" description="Low complexity" evidence="1">
    <location>
        <begin position="144"/>
        <end position="153"/>
    </location>
</feature>
<evidence type="ECO:0000313" key="5">
    <source>
        <dbReference type="Proteomes" id="UP000036987"/>
    </source>
</evidence>
<comment type="caution">
    <text evidence="4">The sequence shown here is derived from an EMBL/GenBank/DDBJ whole genome shotgun (WGS) entry which is preliminary data.</text>
</comment>
<evidence type="ECO:0000256" key="2">
    <source>
        <dbReference type="SAM" id="SignalP"/>
    </source>
</evidence>
<evidence type="ECO:0000256" key="1">
    <source>
        <dbReference type="SAM" id="MobiDB-lite"/>
    </source>
</evidence>
<dbReference type="EMBL" id="LFYR01000112">
    <property type="protein sequence ID" value="KMZ75941.1"/>
    <property type="molecule type" value="Genomic_DNA"/>
</dbReference>
<evidence type="ECO:0000259" key="3">
    <source>
        <dbReference type="PROSITE" id="PS51485"/>
    </source>
</evidence>
<feature type="compositionally biased region" description="Low complexity" evidence="1">
    <location>
        <begin position="120"/>
        <end position="133"/>
    </location>
</feature>